<keyword evidence="5" id="KW-0479">Metal-binding</keyword>
<evidence type="ECO:0000313" key="9">
    <source>
        <dbReference type="EMBL" id="KAL2080719.1"/>
    </source>
</evidence>
<dbReference type="PANTHER" id="PTHR22930">
    <property type="match status" value="1"/>
</dbReference>
<evidence type="ECO:0000256" key="5">
    <source>
        <dbReference type="ARBA" id="ARBA00022723"/>
    </source>
</evidence>
<comment type="subcellular location">
    <subcellularLocation>
        <location evidence="2">Nucleus</location>
    </subcellularLocation>
</comment>
<accession>A0ABD1J0K6</accession>
<sequence length="267" mass="30307">MAALQRIIELNRRRRRRSDVVYVHAYIRQNFNPMEVLSDEAVVRKYRLTRPQIRELLQLVHPHLVRPTRRNFALTPAVPSENEPIYLCRKGFPALNVQVVCDHRGVFTDIVARWPGSTHDAYVWANSALCQVAEGGGFGGCWLLGDSGYPLRPYLLTPFQQPNTAAEARYNRAHIATRAIVERAIGRWKQRFRCLSKMAGGVQLHPVKCCAVAVVTAQLHNMAVRANVPLPEEDMVLEEDVADLPHHDANPQGLAVRNQLVHHMFHP</sequence>
<organism evidence="9 10">
    <name type="scientific">Coilia grayii</name>
    <name type="common">Gray's grenadier anchovy</name>
    <dbReference type="NCBI Taxonomy" id="363190"/>
    <lineage>
        <taxon>Eukaryota</taxon>
        <taxon>Metazoa</taxon>
        <taxon>Chordata</taxon>
        <taxon>Craniata</taxon>
        <taxon>Vertebrata</taxon>
        <taxon>Euteleostomi</taxon>
        <taxon>Actinopterygii</taxon>
        <taxon>Neopterygii</taxon>
        <taxon>Teleostei</taxon>
        <taxon>Clupei</taxon>
        <taxon>Clupeiformes</taxon>
        <taxon>Clupeoidei</taxon>
        <taxon>Engraulidae</taxon>
        <taxon>Coilinae</taxon>
        <taxon>Coilia</taxon>
    </lineage>
</organism>
<keyword evidence="7" id="KW-0539">Nucleus</keyword>
<evidence type="ECO:0000256" key="7">
    <source>
        <dbReference type="ARBA" id="ARBA00023242"/>
    </source>
</evidence>
<feature type="domain" description="DDE Tnp4" evidence="8">
    <location>
        <begin position="77"/>
        <end position="221"/>
    </location>
</feature>
<evidence type="ECO:0000256" key="2">
    <source>
        <dbReference type="ARBA" id="ARBA00004123"/>
    </source>
</evidence>
<dbReference type="GO" id="GO:0016787">
    <property type="term" value="F:hydrolase activity"/>
    <property type="evidence" value="ECO:0007669"/>
    <property type="project" value="UniProtKB-KW"/>
</dbReference>
<proteinExistence type="inferred from homology"/>
<gene>
    <name evidence="9" type="ORF">ACEWY4_024512</name>
</gene>
<comment type="similarity">
    <text evidence="3">Belongs to the HARBI1 family.</text>
</comment>
<keyword evidence="10" id="KW-1185">Reference proteome</keyword>
<dbReference type="InterPro" id="IPR045249">
    <property type="entry name" value="HARBI1-like"/>
</dbReference>
<dbReference type="GO" id="GO:0004518">
    <property type="term" value="F:nuclease activity"/>
    <property type="evidence" value="ECO:0007669"/>
    <property type="project" value="UniProtKB-KW"/>
</dbReference>
<name>A0ABD1J0K6_9TELE</name>
<dbReference type="EMBL" id="JBHFQA010000021">
    <property type="protein sequence ID" value="KAL2080719.1"/>
    <property type="molecule type" value="Genomic_DNA"/>
</dbReference>
<dbReference type="GO" id="GO:0046872">
    <property type="term" value="F:metal ion binding"/>
    <property type="evidence" value="ECO:0007669"/>
    <property type="project" value="UniProtKB-KW"/>
</dbReference>
<reference evidence="9 10" key="1">
    <citation type="submission" date="2024-09" db="EMBL/GenBank/DDBJ databases">
        <title>A chromosome-level genome assembly of Gray's grenadier anchovy, Coilia grayii.</title>
        <authorList>
            <person name="Fu Z."/>
        </authorList>
    </citation>
    <scope>NUCLEOTIDE SEQUENCE [LARGE SCALE GENOMIC DNA]</scope>
    <source>
        <strain evidence="9">G4</strain>
        <tissue evidence="9">Muscle</tissue>
    </source>
</reference>
<comment type="caution">
    <text evidence="9">The sequence shown here is derived from an EMBL/GenBank/DDBJ whole genome shotgun (WGS) entry which is preliminary data.</text>
</comment>
<dbReference type="GO" id="GO:0005634">
    <property type="term" value="C:nucleus"/>
    <property type="evidence" value="ECO:0007669"/>
    <property type="project" value="UniProtKB-SubCell"/>
</dbReference>
<evidence type="ECO:0000256" key="4">
    <source>
        <dbReference type="ARBA" id="ARBA00022722"/>
    </source>
</evidence>
<evidence type="ECO:0000256" key="3">
    <source>
        <dbReference type="ARBA" id="ARBA00006958"/>
    </source>
</evidence>
<keyword evidence="6" id="KW-0378">Hydrolase</keyword>
<dbReference type="AlphaFoldDB" id="A0ABD1J0K6"/>
<evidence type="ECO:0000256" key="1">
    <source>
        <dbReference type="ARBA" id="ARBA00001968"/>
    </source>
</evidence>
<evidence type="ECO:0000259" key="8">
    <source>
        <dbReference type="Pfam" id="PF13359"/>
    </source>
</evidence>
<evidence type="ECO:0000256" key="6">
    <source>
        <dbReference type="ARBA" id="ARBA00022801"/>
    </source>
</evidence>
<dbReference type="PANTHER" id="PTHR22930:SF267">
    <property type="entry name" value="NUCLEASE HARBI1-RELATED"/>
    <property type="match status" value="1"/>
</dbReference>
<dbReference type="Proteomes" id="UP001591681">
    <property type="component" value="Unassembled WGS sequence"/>
</dbReference>
<keyword evidence="4" id="KW-0540">Nuclease</keyword>
<dbReference type="Pfam" id="PF13359">
    <property type="entry name" value="DDE_Tnp_4"/>
    <property type="match status" value="1"/>
</dbReference>
<dbReference type="InterPro" id="IPR027806">
    <property type="entry name" value="HARBI1_dom"/>
</dbReference>
<evidence type="ECO:0000313" key="10">
    <source>
        <dbReference type="Proteomes" id="UP001591681"/>
    </source>
</evidence>
<protein>
    <recommendedName>
        <fullName evidence="8">DDE Tnp4 domain-containing protein</fullName>
    </recommendedName>
</protein>
<comment type="cofactor">
    <cofactor evidence="1">
        <name>a divalent metal cation</name>
        <dbReference type="ChEBI" id="CHEBI:60240"/>
    </cofactor>
</comment>